<gene>
    <name evidence="3" type="ORF">KGA66_15475</name>
</gene>
<name>A0A8J7WR43_9ACTN</name>
<dbReference type="InterPro" id="IPR029044">
    <property type="entry name" value="Nucleotide-diphossugar_trans"/>
</dbReference>
<feature type="transmembrane region" description="Helical" evidence="2">
    <location>
        <begin position="634"/>
        <end position="657"/>
    </location>
</feature>
<feature type="transmembrane region" description="Helical" evidence="2">
    <location>
        <begin position="593"/>
        <end position="622"/>
    </location>
</feature>
<keyword evidence="3" id="KW-0808">Transferase</keyword>
<accession>A0A8J7WR43</accession>
<evidence type="ECO:0000313" key="3">
    <source>
        <dbReference type="EMBL" id="MBS2964457.1"/>
    </source>
</evidence>
<comment type="caution">
    <text evidence="3">The sequence shown here is derived from an EMBL/GenBank/DDBJ whole genome shotgun (WGS) entry which is preliminary data.</text>
</comment>
<keyword evidence="4" id="KW-1185">Reference proteome</keyword>
<dbReference type="EC" id="2.4.-.-" evidence="3"/>
<feature type="transmembrane region" description="Helical" evidence="2">
    <location>
        <begin position="473"/>
        <end position="503"/>
    </location>
</feature>
<feature type="transmembrane region" description="Helical" evidence="2">
    <location>
        <begin position="542"/>
        <end position="573"/>
    </location>
</feature>
<keyword evidence="3" id="KW-0328">Glycosyltransferase</keyword>
<keyword evidence="2" id="KW-1133">Transmembrane helix</keyword>
<feature type="region of interest" description="Disordered" evidence="1">
    <location>
        <begin position="390"/>
        <end position="414"/>
    </location>
</feature>
<feature type="compositionally biased region" description="Basic and acidic residues" evidence="1">
    <location>
        <begin position="1118"/>
        <end position="1130"/>
    </location>
</feature>
<feature type="transmembrane region" description="Helical" evidence="2">
    <location>
        <begin position="431"/>
        <end position="461"/>
    </location>
</feature>
<dbReference type="Proteomes" id="UP000677913">
    <property type="component" value="Unassembled WGS sequence"/>
</dbReference>
<dbReference type="RefSeq" id="WP_211468822.1">
    <property type="nucleotide sequence ID" value="NZ_JAGSXH010000051.1"/>
</dbReference>
<feature type="transmembrane region" description="Helical" evidence="2">
    <location>
        <begin position="698"/>
        <end position="715"/>
    </location>
</feature>
<feature type="region of interest" description="Disordered" evidence="1">
    <location>
        <begin position="1092"/>
        <end position="1132"/>
    </location>
</feature>
<sequence>MSQYAPPARPQPHGADPRGAEPRAAGSNPLEALRHHVVTAVLVSHDGGRWLGPVLDALLNQRRPVQRVIAVDTGSRDNSVDLLETALGADQVLHRKRSTGYGAAVAFGLKSSPPVAYDEFGYDSPLAPVEWIWLLHDDSAPAPDALGQLLLTAEDEPDAAVLGPKIRGWYDKKQLLEVGATVAANGRRWTGLEHNEHDQGQHDETRPVLCVSSAGMLVRREVWDRLRGFDRNISIFRDDLDFCWRVNSAGYKVVVAPDAVMHHAEAAARERRRIGAGPNRPRLLDRSHALYTVAVNKDSRFWPALCLRLMLGSFFRTLGFVIAKQPGTAYDELVALLTFAARPDRILRGRSTRRKLRVVGGEQIEQFFPPRGALARNALDNLWTQLRGEHADSAQESSRHRSVETGPVSEESEALETDSTALLLRLIRNPIIAVGGGLTLVALLAARSILVGGALAGGALLPTPPGSADLWSAYLAGWHGVGLGTTAYSPPYLAVLALLATLLLGKASWAVSVLLIGSVPLAGLSASYAFRRITSSAPLRIWAGYAYALLAVATGAIATGRLGTAVAVAVLPLVVTTASQAVGSPGRTGSTRSAWTCAFLLTVATAFAPVTWVLALVFGALATITVAWRTRSNIAVTVIRMGMVLGTPLVVLVPWSLSLLRHPTSFFLEPGLAGVNLERPAPTPLGLLLGNPGGPGTYPAWIGLGLLLAALAALLRGTRRRVVVSAWAMALVGFGSAVVIAGLKVTPPGSSQSVIPWPGVSTALLGLGLITATVVGAEGARERIASAAFGWRQPLTVLITTAAVLAPAAAGTWWLLRGAAGPIARISAELLPPYVAAEGQTAARPRTLMLTGGSSGAVGYGIVRDAGPTLGTADLRTSVTQNAKVDAVVGQLLSGNGGDAAQQLAAMDVGYIMVGPTAPASVSQALTGVAGLTERSTSQGGGKAYGLWSVNGDIGRVTVQDQAGNALPVSYQCSNIPPVPQGSAQVCAQDTGATLTVPPGPSGRRLVLAEDALTGWSAVIGDQKLTALAPVDGFQAWQLPAGGGTVSVGYHSVKHTVWLLIGGLAALAATIMALPFGRRPDEDIEGEQAAELDAATRPSASVELEPEPEPEPSAQQADHYRESGPYREPEPYPAAAVEPEFAPESGPEPAGVRAGQYGADEYASGEYQAAGYPADEYQSEAYRTGEYQQGDRTEEYHSGSYQAPGYGAGEYSAADPSYEQYPMGNADPYAQEQYQEQYTYQQQGSYGQPPYQNDYETGGYEQTAPAYGQHQQEQDEYDSGQHPQAQYGQQYAQEQYPAEHHVQEPYAAAQYGQAQYEQAQYEQAPYEQAPYENGAYGQYGEQYTDPAAYQYGAPEYGVPEQRQPDDQALHQPVQQPHGHEYDSDGYGHGEQDGWTR</sequence>
<feature type="region of interest" description="Disordered" evidence="1">
    <location>
        <begin position="1185"/>
        <end position="1396"/>
    </location>
</feature>
<feature type="compositionally biased region" description="Low complexity" evidence="1">
    <location>
        <begin position="1304"/>
        <end position="1332"/>
    </location>
</feature>
<keyword evidence="2" id="KW-0472">Membrane</keyword>
<dbReference type="PANTHER" id="PTHR43685:SF3">
    <property type="entry name" value="SLR2126 PROTEIN"/>
    <property type="match status" value="1"/>
</dbReference>
<dbReference type="EMBL" id="JAGSXH010000051">
    <property type="protein sequence ID" value="MBS2964457.1"/>
    <property type="molecule type" value="Genomic_DNA"/>
</dbReference>
<feature type="transmembrane region" description="Helical" evidence="2">
    <location>
        <begin position="722"/>
        <end position="743"/>
    </location>
</feature>
<dbReference type="GO" id="GO:0016757">
    <property type="term" value="F:glycosyltransferase activity"/>
    <property type="evidence" value="ECO:0007669"/>
    <property type="project" value="UniProtKB-KW"/>
</dbReference>
<dbReference type="InterPro" id="IPR050834">
    <property type="entry name" value="Glycosyltransf_2"/>
</dbReference>
<evidence type="ECO:0000256" key="1">
    <source>
        <dbReference type="SAM" id="MobiDB-lite"/>
    </source>
</evidence>
<feature type="compositionally biased region" description="Basic and acidic residues" evidence="1">
    <location>
        <begin position="390"/>
        <end position="403"/>
    </location>
</feature>
<feature type="transmembrane region" description="Helical" evidence="2">
    <location>
        <begin position="795"/>
        <end position="816"/>
    </location>
</feature>
<reference evidence="3" key="1">
    <citation type="submission" date="2021-04" db="EMBL/GenBank/DDBJ databases">
        <title>Genome based classification of Actinospica acidithermotolerans sp. nov., an actinobacterium isolated from an Indonesian hot spring.</title>
        <authorList>
            <person name="Kusuma A.B."/>
            <person name="Putra K.E."/>
            <person name="Nafisah S."/>
            <person name="Loh J."/>
            <person name="Nouioui I."/>
            <person name="Goodfellow M."/>
        </authorList>
    </citation>
    <scope>NUCLEOTIDE SEQUENCE</scope>
    <source>
        <strain evidence="3">DSM 45618</strain>
    </source>
</reference>
<keyword evidence="2" id="KW-0812">Transmembrane</keyword>
<dbReference type="Pfam" id="PF13641">
    <property type="entry name" value="Glyco_tranf_2_3"/>
    <property type="match status" value="1"/>
</dbReference>
<feature type="compositionally biased region" description="Basic and acidic residues" evidence="1">
    <location>
        <begin position="1377"/>
        <end position="1396"/>
    </location>
</feature>
<feature type="compositionally biased region" description="Low complexity" evidence="1">
    <location>
        <begin position="1280"/>
        <end position="1296"/>
    </location>
</feature>
<evidence type="ECO:0000256" key="2">
    <source>
        <dbReference type="SAM" id="Phobius"/>
    </source>
</evidence>
<dbReference type="SUPFAM" id="SSF53448">
    <property type="entry name" value="Nucleotide-diphospho-sugar transferases"/>
    <property type="match status" value="1"/>
</dbReference>
<feature type="compositionally biased region" description="Low complexity" evidence="1">
    <location>
        <begin position="1229"/>
        <end position="1252"/>
    </location>
</feature>
<protein>
    <submittedName>
        <fullName evidence="3">Glycosyltransferase</fullName>
        <ecNumber evidence="3">2.4.-.-</ecNumber>
    </submittedName>
</protein>
<feature type="transmembrane region" description="Helical" evidence="2">
    <location>
        <begin position="509"/>
        <end position="530"/>
    </location>
</feature>
<dbReference type="PANTHER" id="PTHR43685">
    <property type="entry name" value="GLYCOSYLTRANSFERASE"/>
    <property type="match status" value="1"/>
</dbReference>
<organism evidence="3 4">
    <name type="scientific">Actinocrinis puniceicyclus</name>
    <dbReference type="NCBI Taxonomy" id="977794"/>
    <lineage>
        <taxon>Bacteria</taxon>
        <taxon>Bacillati</taxon>
        <taxon>Actinomycetota</taxon>
        <taxon>Actinomycetes</taxon>
        <taxon>Catenulisporales</taxon>
        <taxon>Actinospicaceae</taxon>
        <taxon>Actinocrinis</taxon>
    </lineage>
</organism>
<feature type="region of interest" description="Disordered" evidence="1">
    <location>
        <begin position="1"/>
        <end position="26"/>
    </location>
</feature>
<dbReference type="Gene3D" id="3.90.550.10">
    <property type="entry name" value="Spore Coat Polysaccharide Biosynthesis Protein SpsA, Chain A"/>
    <property type="match status" value="1"/>
</dbReference>
<proteinExistence type="predicted"/>
<feature type="transmembrane region" description="Helical" evidence="2">
    <location>
        <begin position="755"/>
        <end position="775"/>
    </location>
</feature>
<evidence type="ECO:0000313" key="4">
    <source>
        <dbReference type="Proteomes" id="UP000677913"/>
    </source>
</evidence>